<dbReference type="InterPro" id="IPR046522">
    <property type="entry name" value="DUF6699"/>
</dbReference>
<dbReference type="AlphaFoldDB" id="A0A4Y7T247"/>
<reference evidence="2 3" key="1">
    <citation type="journal article" date="2019" name="Nat. Ecol. Evol.">
        <title>Megaphylogeny resolves global patterns of mushroom evolution.</title>
        <authorList>
            <person name="Varga T."/>
            <person name="Krizsan K."/>
            <person name="Foldi C."/>
            <person name="Dima B."/>
            <person name="Sanchez-Garcia M."/>
            <person name="Sanchez-Ramirez S."/>
            <person name="Szollosi G.J."/>
            <person name="Szarkandi J.G."/>
            <person name="Papp V."/>
            <person name="Albert L."/>
            <person name="Andreopoulos W."/>
            <person name="Angelini C."/>
            <person name="Antonin V."/>
            <person name="Barry K.W."/>
            <person name="Bougher N.L."/>
            <person name="Buchanan P."/>
            <person name="Buyck B."/>
            <person name="Bense V."/>
            <person name="Catcheside P."/>
            <person name="Chovatia M."/>
            <person name="Cooper J."/>
            <person name="Damon W."/>
            <person name="Desjardin D."/>
            <person name="Finy P."/>
            <person name="Geml J."/>
            <person name="Haridas S."/>
            <person name="Hughes K."/>
            <person name="Justo A."/>
            <person name="Karasinski D."/>
            <person name="Kautmanova I."/>
            <person name="Kiss B."/>
            <person name="Kocsube S."/>
            <person name="Kotiranta H."/>
            <person name="LaButti K.M."/>
            <person name="Lechner B.E."/>
            <person name="Liimatainen K."/>
            <person name="Lipzen A."/>
            <person name="Lukacs Z."/>
            <person name="Mihaltcheva S."/>
            <person name="Morgado L.N."/>
            <person name="Niskanen T."/>
            <person name="Noordeloos M.E."/>
            <person name="Ohm R.A."/>
            <person name="Ortiz-Santana B."/>
            <person name="Ovrebo C."/>
            <person name="Racz N."/>
            <person name="Riley R."/>
            <person name="Savchenko A."/>
            <person name="Shiryaev A."/>
            <person name="Soop K."/>
            <person name="Spirin V."/>
            <person name="Szebenyi C."/>
            <person name="Tomsovsky M."/>
            <person name="Tulloss R.E."/>
            <person name="Uehling J."/>
            <person name="Grigoriev I.V."/>
            <person name="Vagvolgyi C."/>
            <person name="Papp T."/>
            <person name="Martin F.M."/>
            <person name="Miettinen O."/>
            <person name="Hibbett D.S."/>
            <person name="Nagy L.G."/>
        </authorList>
    </citation>
    <scope>NUCLEOTIDE SEQUENCE [LARGE SCALE GENOMIC DNA]</scope>
    <source>
        <strain evidence="2 3">FP101781</strain>
    </source>
</reference>
<feature type="domain" description="DUF6699" evidence="1">
    <location>
        <begin position="1"/>
        <end position="116"/>
    </location>
</feature>
<organism evidence="2 3">
    <name type="scientific">Coprinellus micaceus</name>
    <name type="common">Glistening ink-cap mushroom</name>
    <name type="synonym">Coprinus micaceus</name>
    <dbReference type="NCBI Taxonomy" id="71717"/>
    <lineage>
        <taxon>Eukaryota</taxon>
        <taxon>Fungi</taxon>
        <taxon>Dikarya</taxon>
        <taxon>Basidiomycota</taxon>
        <taxon>Agaricomycotina</taxon>
        <taxon>Agaricomycetes</taxon>
        <taxon>Agaricomycetidae</taxon>
        <taxon>Agaricales</taxon>
        <taxon>Agaricineae</taxon>
        <taxon>Psathyrellaceae</taxon>
        <taxon>Coprinellus</taxon>
    </lineage>
</organism>
<keyword evidence="3" id="KW-1185">Reference proteome</keyword>
<protein>
    <recommendedName>
        <fullName evidence="1">DUF6699 domain-containing protein</fullName>
    </recommendedName>
</protein>
<sequence length="122" mass="13241">QQATEPALPYLEITHPQLPWKLVVRPTAGTIVAVADVIAGIHTNLRTGISATEFQVAGGDPADPGRQQRITAAYQARCGRFPQGAARKKELQKGVKRIDFLEGINMFAGLVSTKDGAHIWRL</sequence>
<gene>
    <name evidence="2" type="ORF">FA13DRAFT_1595824</name>
</gene>
<feature type="non-terminal residue" evidence="2">
    <location>
        <position position="1"/>
    </location>
</feature>
<proteinExistence type="predicted"/>
<evidence type="ECO:0000259" key="1">
    <source>
        <dbReference type="Pfam" id="PF20415"/>
    </source>
</evidence>
<feature type="non-terminal residue" evidence="2">
    <location>
        <position position="122"/>
    </location>
</feature>
<dbReference type="EMBL" id="QPFP01000034">
    <property type="protein sequence ID" value="TEB28205.1"/>
    <property type="molecule type" value="Genomic_DNA"/>
</dbReference>
<dbReference type="OrthoDB" id="2783256at2759"/>
<evidence type="ECO:0000313" key="2">
    <source>
        <dbReference type="EMBL" id="TEB28205.1"/>
    </source>
</evidence>
<evidence type="ECO:0000313" key="3">
    <source>
        <dbReference type="Proteomes" id="UP000298030"/>
    </source>
</evidence>
<name>A0A4Y7T247_COPMI</name>
<accession>A0A4Y7T247</accession>
<dbReference type="Pfam" id="PF20415">
    <property type="entry name" value="DUF6699"/>
    <property type="match status" value="1"/>
</dbReference>
<comment type="caution">
    <text evidence="2">The sequence shown here is derived from an EMBL/GenBank/DDBJ whole genome shotgun (WGS) entry which is preliminary data.</text>
</comment>
<dbReference type="Proteomes" id="UP000298030">
    <property type="component" value="Unassembled WGS sequence"/>
</dbReference>